<dbReference type="SUPFAM" id="SSF51735">
    <property type="entry name" value="NAD(P)-binding Rossmann-fold domains"/>
    <property type="match status" value="1"/>
</dbReference>
<sequence>MSPIHLQPNRKPRVVALGTPKYIGEDYLATFSQEFNFSVLEAYDRKAVQELLPQSIKNDGPIDAVLIRMGTPPYEPFDADLLSSLVPDCKIITSASAGYNEFDVAWMAKEGIWFCNTVDAVAEATADMAIFLTLAVLRNTTNAEKSARAGLWRAASGLVPARDPSRLTLGIVGLGAIGKYLAKKAAVFNLNIVYYNRNQLPTNDEAQYGVSYCKSLHELLAVSDVVSINCPLNTNTTGLIGSAEFAAMKDGVFLVNTARGPVVDEKSLIEALESGKVARAGLDVMDNEPNINPYFRTSDKVVIQPHLGGLTDMAFQKAERECFENIRALFQKGKPNSPVIDIKKQ</sequence>
<dbReference type="PANTHER" id="PTHR10996">
    <property type="entry name" value="2-HYDROXYACID DEHYDROGENASE-RELATED"/>
    <property type="match status" value="1"/>
</dbReference>
<dbReference type="InterPro" id="IPR029752">
    <property type="entry name" value="D-isomer_DH_CS1"/>
</dbReference>
<protein>
    <submittedName>
        <fullName evidence="6">2-hydroxyacid dehydrogenase</fullName>
    </submittedName>
</protein>
<dbReference type="PROSITE" id="PS00065">
    <property type="entry name" value="D_2_HYDROXYACID_DH_1"/>
    <property type="match status" value="1"/>
</dbReference>
<evidence type="ECO:0000256" key="1">
    <source>
        <dbReference type="ARBA" id="ARBA00005854"/>
    </source>
</evidence>
<evidence type="ECO:0000313" key="7">
    <source>
        <dbReference type="Proteomes" id="UP001610335"/>
    </source>
</evidence>
<dbReference type="PROSITE" id="PS00671">
    <property type="entry name" value="D_2_HYDROXYACID_DH_3"/>
    <property type="match status" value="1"/>
</dbReference>
<dbReference type="InterPro" id="IPR006139">
    <property type="entry name" value="D-isomer_2_OHA_DH_cat_dom"/>
</dbReference>
<comment type="similarity">
    <text evidence="1 3">Belongs to the D-isomer specific 2-hydroxyacid dehydrogenase family.</text>
</comment>
<dbReference type="InterPro" id="IPR029753">
    <property type="entry name" value="D-isomer_DH_CS"/>
</dbReference>
<dbReference type="Pfam" id="PF02826">
    <property type="entry name" value="2-Hacid_dh_C"/>
    <property type="match status" value="1"/>
</dbReference>
<evidence type="ECO:0000256" key="3">
    <source>
        <dbReference type="RuleBase" id="RU003719"/>
    </source>
</evidence>
<dbReference type="EMBL" id="JBFXLS010000108">
    <property type="protein sequence ID" value="KAL2815806.1"/>
    <property type="molecule type" value="Genomic_DNA"/>
</dbReference>
<dbReference type="InterPro" id="IPR050223">
    <property type="entry name" value="D-isomer_2-hydroxyacid_DH"/>
</dbReference>
<dbReference type="PROSITE" id="PS00670">
    <property type="entry name" value="D_2_HYDROXYACID_DH_2"/>
    <property type="match status" value="1"/>
</dbReference>
<comment type="caution">
    <text evidence="6">The sequence shown here is derived from an EMBL/GenBank/DDBJ whole genome shotgun (WGS) entry which is preliminary data.</text>
</comment>
<keyword evidence="7" id="KW-1185">Reference proteome</keyword>
<feature type="domain" description="D-isomer specific 2-hydroxyacid dehydrogenase catalytic" evidence="4">
    <location>
        <begin position="46"/>
        <end position="339"/>
    </location>
</feature>
<feature type="domain" description="D-isomer specific 2-hydroxyacid dehydrogenase NAD-binding" evidence="5">
    <location>
        <begin position="131"/>
        <end position="308"/>
    </location>
</feature>
<organism evidence="6 7">
    <name type="scientific">Aspergillus cavernicola</name>
    <dbReference type="NCBI Taxonomy" id="176166"/>
    <lineage>
        <taxon>Eukaryota</taxon>
        <taxon>Fungi</taxon>
        <taxon>Dikarya</taxon>
        <taxon>Ascomycota</taxon>
        <taxon>Pezizomycotina</taxon>
        <taxon>Eurotiomycetes</taxon>
        <taxon>Eurotiomycetidae</taxon>
        <taxon>Eurotiales</taxon>
        <taxon>Aspergillaceae</taxon>
        <taxon>Aspergillus</taxon>
        <taxon>Aspergillus subgen. Nidulantes</taxon>
    </lineage>
</organism>
<evidence type="ECO:0000256" key="2">
    <source>
        <dbReference type="ARBA" id="ARBA00023002"/>
    </source>
</evidence>
<dbReference type="Proteomes" id="UP001610335">
    <property type="component" value="Unassembled WGS sequence"/>
</dbReference>
<dbReference type="SUPFAM" id="SSF52283">
    <property type="entry name" value="Formate/glycerate dehydrogenase catalytic domain-like"/>
    <property type="match status" value="1"/>
</dbReference>
<evidence type="ECO:0000259" key="4">
    <source>
        <dbReference type="Pfam" id="PF00389"/>
    </source>
</evidence>
<proteinExistence type="inferred from homology"/>
<dbReference type="PANTHER" id="PTHR10996:SF257">
    <property type="entry name" value="GLYOXYLATE REDUCTASE 1"/>
    <property type="match status" value="1"/>
</dbReference>
<gene>
    <name evidence="6" type="ORF">BDW59DRAFT_177512</name>
</gene>
<dbReference type="CDD" id="cd12168">
    <property type="entry name" value="Mand_dh_like"/>
    <property type="match status" value="1"/>
</dbReference>
<dbReference type="InterPro" id="IPR006140">
    <property type="entry name" value="D-isomer_DH_NAD-bd"/>
</dbReference>
<name>A0ABR4HK03_9EURO</name>
<evidence type="ECO:0000259" key="5">
    <source>
        <dbReference type="Pfam" id="PF02826"/>
    </source>
</evidence>
<dbReference type="Gene3D" id="3.40.50.720">
    <property type="entry name" value="NAD(P)-binding Rossmann-like Domain"/>
    <property type="match status" value="2"/>
</dbReference>
<accession>A0ABR4HK03</accession>
<keyword evidence="2 3" id="KW-0560">Oxidoreductase</keyword>
<evidence type="ECO:0000313" key="6">
    <source>
        <dbReference type="EMBL" id="KAL2815806.1"/>
    </source>
</evidence>
<dbReference type="Pfam" id="PF00389">
    <property type="entry name" value="2-Hacid_dh"/>
    <property type="match status" value="1"/>
</dbReference>
<reference evidence="6 7" key="1">
    <citation type="submission" date="2024-07" db="EMBL/GenBank/DDBJ databases">
        <title>Section-level genome sequencing and comparative genomics of Aspergillus sections Usti and Cavernicolus.</title>
        <authorList>
            <consortium name="Lawrence Berkeley National Laboratory"/>
            <person name="Nybo J.L."/>
            <person name="Vesth T.C."/>
            <person name="Theobald S."/>
            <person name="Frisvad J.C."/>
            <person name="Larsen T.O."/>
            <person name="Kjaerboelling I."/>
            <person name="Rothschild-Mancinelli K."/>
            <person name="Lyhne E.K."/>
            <person name="Kogle M.E."/>
            <person name="Barry K."/>
            <person name="Clum A."/>
            <person name="Na H."/>
            <person name="Ledsgaard L."/>
            <person name="Lin J."/>
            <person name="Lipzen A."/>
            <person name="Kuo A."/>
            <person name="Riley R."/>
            <person name="Mondo S."/>
            <person name="LaButti K."/>
            <person name="Haridas S."/>
            <person name="Pangalinan J."/>
            <person name="Salamov A.A."/>
            <person name="Simmons B.A."/>
            <person name="Magnuson J.K."/>
            <person name="Chen J."/>
            <person name="Drula E."/>
            <person name="Henrissat B."/>
            <person name="Wiebenga A."/>
            <person name="Lubbers R.J."/>
            <person name="Gomes A.C."/>
            <person name="Makela M.R."/>
            <person name="Stajich J."/>
            <person name="Grigoriev I.V."/>
            <person name="Mortensen U.H."/>
            <person name="De vries R.P."/>
            <person name="Baker S.E."/>
            <person name="Andersen M.R."/>
        </authorList>
    </citation>
    <scope>NUCLEOTIDE SEQUENCE [LARGE SCALE GENOMIC DNA]</scope>
    <source>
        <strain evidence="6 7">CBS 600.67</strain>
    </source>
</reference>
<dbReference type="InterPro" id="IPR036291">
    <property type="entry name" value="NAD(P)-bd_dom_sf"/>
</dbReference>